<organism evidence="1 2">
    <name type="scientific">Prauserella isguenensis</name>
    <dbReference type="NCBI Taxonomy" id="1470180"/>
    <lineage>
        <taxon>Bacteria</taxon>
        <taxon>Bacillati</taxon>
        <taxon>Actinomycetota</taxon>
        <taxon>Actinomycetes</taxon>
        <taxon>Pseudonocardiales</taxon>
        <taxon>Pseudonocardiaceae</taxon>
        <taxon>Prauserella</taxon>
    </lineage>
</organism>
<evidence type="ECO:0008006" key="3">
    <source>
        <dbReference type="Google" id="ProtNLM"/>
    </source>
</evidence>
<dbReference type="AlphaFoldDB" id="A0A839S057"/>
<evidence type="ECO:0000313" key="2">
    <source>
        <dbReference type="Proteomes" id="UP000550714"/>
    </source>
</evidence>
<gene>
    <name evidence="1" type="ORF">FHS23_002474</name>
</gene>
<dbReference type="InterPro" id="IPR029069">
    <property type="entry name" value="HotDog_dom_sf"/>
</dbReference>
<keyword evidence="2" id="KW-1185">Reference proteome</keyword>
<evidence type="ECO:0000313" key="1">
    <source>
        <dbReference type="EMBL" id="MBB3051451.1"/>
    </source>
</evidence>
<sequence length="162" mass="17340">MSEPVGGAAATTADDVAAQVGRALPGGRFTVERWFAWLLADAALEQPHASAPDGAGDELAHPLLAWTAATQAMGVTWDELFAWFGSSADDGPMFGEHETVWHAPMRVGRTYLVSGEITSADRKSGRSGVFDVIGYAFRLHDEDNGAHVADCWNSLILPRRSS</sequence>
<reference evidence="1 2" key="1">
    <citation type="submission" date="2020-08" db="EMBL/GenBank/DDBJ databases">
        <title>Genomic Encyclopedia of Type Strains, Phase III (KMG-III): the genomes of soil and plant-associated and newly described type strains.</title>
        <authorList>
            <person name="Whitman W."/>
        </authorList>
    </citation>
    <scope>NUCLEOTIDE SEQUENCE [LARGE SCALE GENOMIC DNA]</scope>
    <source>
        <strain evidence="1 2">CECT 8577</strain>
    </source>
</reference>
<dbReference type="Proteomes" id="UP000550714">
    <property type="component" value="Unassembled WGS sequence"/>
</dbReference>
<accession>A0A839S057</accession>
<dbReference type="EMBL" id="JACHWU010000002">
    <property type="protein sequence ID" value="MBB3051451.1"/>
    <property type="molecule type" value="Genomic_DNA"/>
</dbReference>
<comment type="caution">
    <text evidence="1">The sequence shown here is derived from an EMBL/GenBank/DDBJ whole genome shotgun (WGS) entry which is preliminary data.</text>
</comment>
<protein>
    <recommendedName>
        <fullName evidence="3">N-terminal of MaoC-like dehydratase domain-containing protein</fullName>
    </recommendedName>
</protein>
<name>A0A839S057_9PSEU</name>
<dbReference type="Gene3D" id="3.10.129.10">
    <property type="entry name" value="Hotdog Thioesterase"/>
    <property type="match status" value="1"/>
</dbReference>
<proteinExistence type="predicted"/>
<dbReference type="RefSeq" id="WP_183653361.1">
    <property type="nucleotide sequence ID" value="NZ_JACHWU010000002.1"/>
</dbReference>
<dbReference type="SUPFAM" id="SSF54637">
    <property type="entry name" value="Thioesterase/thiol ester dehydrase-isomerase"/>
    <property type="match status" value="1"/>
</dbReference>